<protein>
    <submittedName>
        <fullName evidence="2">Uncharacterized protein</fullName>
    </submittedName>
</protein>
<comment type="caution">
    <text evidence="2">The sequence shown here is derived from an EMBL/GenBank/DDBJ whole genome shotgun (WGS) entry which is preliminary data.</text>
</comment>
<feature type="coiled-coil region" evidence="1">
    <location>
        <begin position="8"/>
        <end position="38"/>
    </location>
</feature>
<name>A0A645AAR2_9ZZZZ</name>
<evidence type="ECO:0000313" key="2">
    <source>
        <dbReference type="EMBL" id="MPM50006.1"/>
    </source>
</evidence>
<organism evidence="2">
    <name type="scientific">bioreactor metagenome</name>
    <dbReference type="NCBI Taxonomy" id="1076179"/>
    <lineage>
        <taxon>unclassified sequences</taxon>
        <taxon>metagenomes</taxon>
        <taxon>ecological metagenomes</taxon>
    </lineage>
</organism>
<proteinExistence type="predicted"/>
<evidence type="ECO:0000256" key="1">
    <source>
        <dbReference type="SAM" id="Coils"/>
    </source>
</evidence>
<dbReference type="AlphaFoldDB" id="A0A645AAR2"/>
<gene>
    <name evidence="2" type="ORF">SDC9_96740</name>
</gene>
<reference evidence="2" key="1">
    <citation type="submission" date="2019-08" db="EMBL/GenBank/DDBJ databases">
        <authorList>
            <person name="Kucharzyk K."/>
            <person name="Murdoch R.W."/>
            <person name="Higgins S."/>
            <person name="Loffler F."/>
        </authorList>
    </citation>
    <scope>NUCLEOTIDE SEQUENCE</scope>
</reference>
<dbReference type="EMBL" id="VSSQ01012771">
    <property type="protein sequence ID" value="MPM50006.1"/>
    <property type="molecule type" value="Genomic_DNA"/>
</dbReference>
<sequence>MEYHELTIDDLKNVLFDLTELKKELKNLKKNKKKHVFLKKSNPSGV</sequence>
<accession>A0A645AAR2</accession>
<keyword evidence="1" id="KW-0175">Coiled coil</keyword>